<accession>A0A419DAT8</accession>
<protein>
    <submittedName>
        <fullName evidence="3">Uncharacterized protein</fullName>
    </submittedName>
</protein>
<dbReference type="AlphaFoldDB" id="A0A419DAT8"/>
<feature type="compositionally biased region" description="Basic residues" evidence="1">
    <location>
        <begin position="1"/>
        <end position="16"/>
    </location>
</feature>
<gene>
    <name evidence="3" type="ORF">C4544_05510</name>
</gene>
<keyword evidence="2" id="KW-0812">Transmembrane</keyword>
<organism evidence="3 4">
    <name type="scientific">candidate division WS5 bacterium</name>
    <dbReference type="NCBI Taxonomy" id="2093353"/>
    <lineage>
        <taxon>Bacteria</taxon>
        <taxon>candidate division WS5</taxon>
    </lineage>
</organism>
<reference evidence="3 4" key="1">
    <citation type="journal article" date="2017" name="ISME J.">
        <title>Energy and carbon metabolisms in a deep terrestrial subsurface fluid microbial community.</title>
        <authorList>
            <person name="Momper L."/>
            <person name="Jungbluth S.P."/>
            <person name="Lee M.D."/>
            <person name="Amend J.P."/>
        </authorList>
    </citation>
    <scope>NUCLEOTIDE SEQUENCE [LARGE SCALE GENOMIC DNA]</scope>
    <source>
        <strain evidence="3">SURF_29</strain>
    </source>
</reference>
<comment type="caution">
    <text evidence="3">The sequence shown here is derived from an EMBL/GenBank/DDBJ whole genome shotgun (WGS) entry which is preliminary data.</text>
</comment>
<evidence type="ECO:0000256" key="1">
    <source>
        <dbReference type="SAM" id="MobiDB-lite"/>
    </source>
</evidence>
<evidence type="ECO:0000256" key="2">
    <source>
        <dbReference type="SAM" id="Phobius"/>
    </source>
</evidence>
<dbReference type="EMBL" id="QZJW01000050">
    <property type="protein sequence ID" value="RJO60204.1"/>
    <property type="molecule type" value="Genomic_DNA"/>
</dbReference>
<evidence type="ECO:0000313" key="4">
    <source>
        <dbReference type="Proteomes" id="UP000285655"/>
    </source>
</evidence>
<sequence>MAKKKRKKGGKNRHLKYGNAPENIKKDKTKVQAAGEKPFPQKEADDPVFKKELRKNLIFVGIFFLIIIGLYFLLAKTSLLNPLLQLIGLKNLY</sequence>
<feature type="transmembrane region" description="Helical" evidence="2">
    <location>
        <begin position="57"/>
        <end position="74"/>
    </location>
</feature>
<keyword evidence="2" id="KW-0472">Membrane</keyword>
<dbReference type="Proteomes" id="UP000285655">
    <property type="component" value="Unassembled WGS sequence"/>
</dbReference>
<name>A0A419DAT8_9BACT</name>
<proteinExistence type="predicted"/>
<keyword evidence="2" id="KW-1133">Transmembrane helix</keyword>
<evidence type="ECO:0000313" key="3">
    <source>
        <dbReference type="EMBL" id="RJO60204.1"/>
    </source>
</evidence>
<feature type="region of interest" description="Disordered" evidence="1">
    <location>
        <begin position="1"/>
        <end position="43"/>
    </location>
</feature>